<name>A0A820M094_9BILA</name>
<evidence type="ECO:0000313" key="1">
    <source>
        <dbReference type="EMBL" id="CAF4364903.1"/>
    </source>
</evidence>
<evidence type="ECO:0000313" key="2">
    <source>
        <dbReference type="Proteomes" id="UP000663836"/>
    </source>
</evidence>
<proteinExistence type="predicted"/>
<organism evidence="1 2">
    <name type="scientific">Rotaria sordida</name>
    <dbReference type="NCBI Taxonomy" id="392033"/>
    <lineage>
        <taxon>Eukaryota</taxon>
        <taxon>Metazoa</taxon>
        <taxon>Spiralia</taxon>
        <taxon>Gnathifera</taxon>
        <taxon>Rotifera</taxon>
        <taxon>Eurotatoria</taxon>
        <taxon>Bdelloidea</taxon>
        <taxon>Philodinida</taxon>
        <taxon>Philodinidae</taxon>
        <taxon>Rotaria</taxon>
    </lineage>
</organism>
<gene>
    <name evidence="1" type="ORF">JBS370_LOCUS42343</name>
</gene>
<dbReference type="AlphaFoldDB" id="A0A820M094"/>
<accession>A0A820M094</accession>
<protein>
    <submittedName>
        <fullName evidence="1">Uncharacterized protein</fullName>
    </submittedName>
</protein>
<dbReference type="Proteomes" id="UP000663836">
    <property type="component" value="Unassembled WGS sequence"/>
</dbReference>
<comment type="caution">
    <text evidence="1">The sequence shown here is derived from an EMBL/GenBank/DDBJ whole genome shotgun (WGS) entry which is preliminary data.</text>
</comment>
<sequence length="83" mass="9708">MSNIDNNEQLYKTIEIEEIPDEDDDLLKQNNYLIEPTDYILTDDELKISRQKSQKSHKSTTNDISFEFDPVLSCYEKAFSKNG</sequence>
<reference evidence="1" key="1">
    <citation type="submission" date="2021-02" db="EMBL/GenBank/DDBJ databases">
        <authorList>
            <person name="Nowell W R."/>
        </authorList>
    </citation>
    <scope>NUCLEOTIDE SEQUENCE</scope>
</reference>
<dbReference type="EMBL" id="CAJOBD010055335">
    <property type="protein sequence ID" value="CAF4364903.1"/>
    <property type="molecule type" value="Genomic_DNA"/>
</dbReference>